<comment type="caution">
    <text evidence="1">The sequence shown here is derived from an EMBL/GenBank/DDBJ whole genome shotgun (WGS) entry which is preliminary data.</text>
</comment>
<evidence type="ECO:0000313" key="2">
    <source>
        <dbReference type="Proteomes" id="UP000609346"/>
    </source>
</evidence>
<name>A0ABR8N5C5_9BACL</name>
<dbReference type="EMBL" id="JACXZA010000007">
    <property type="protein sequence ID" value="MBD3922034.1"/>
    <property type="molecule type" value="Genomic_DNA"/>
</dbReference>
<proteinExistence type="predicted"/>
<sequence length="133" mass="15113">MFLHFLQQKEHKEAFLELANIVANADGFVNLKEKGGLRMIAAELDLPAAAATSRSIADILGCVQDERVQHIFLVEILLLCYVDGDFNDDEKAVIMEMKQRFDISDEKYEAFKGWVIQLDKLKIEGVKLILDMP</sequence>
<evidence type="ECO:0000313" key="1">
    <source>
        <dbReference type="EMBL" id="MBD3922034.1"/>
    </source>
</evidence>
<keyword evidence="2" id="KW-1185">Reference proteome</keyword>
<organism evidence="1 2">
    <name type="scientific">Paenibacillus terricola</name>
    <dbReference type="NCBI Taxonomy" id="2763503"/>
    <lineage>
        <taxon>Bacteria</taxon>
        <taxon>Bacillati</taxon>
        <taxon>Bacillota</taxon>
        <taxon>Bacilli</taxon>
        <taxon>Bacillales</taxon>
        <taxon>Paenibacillaceae</taxon>
        <taxon>Paenibacillus</taxon>
    </lineage>
</organism>
<protein>
    <submittedName>
        <fullName evidence="1">TerB family tellurite resistance protein</fullName>
    </submittedName>
</protein>
<dbReference type="Proteomes" id="UP000609346">
    <property type="component" value="Unassembled WGS sequence"/>
</dbReference>
<gene>
    <name evidence="1" type="ORF">H8B09_24950</name>
</gene>
<reference evidence="1 2" key="1">
    <citation type="submission" date="2020-09" db="EMBL/GenBank/DDBJ databases">
        <title>Paenibacillus sp. strain PR3 16S rRNA gene Genome sequencing and assembly.</title>
        <authorList>
            <person name="Kim J."/>
        </authorList>
    </citation>
    <scope>NUCLEOTIDE SEQUENCE [LARGE SCALE GENOMIC DNA]</scope>
    <source>
        <strain evidence="1 2">PR3</strain>
    </source>
</reference>
<dbReference type="Gene3D" id="1.10.3680.10">
    <property type="entry name" value="TerB-like"/>
    <property type="match status" value="1"/>
</dbReference>
<accession>A0ABR8N5C5</accession>
<dbReference type="InterPro" id="IPR029024">
    <property type="entry name" value="TerB-like"/>
</dbReference>
<dbReference type="SUPFAM" id="SSF158682">
    <property type="entry name" value="TerB-like"/>
    <property type="match status" value="1"/>
</dbReference>
<dbReference type="RefSeq" id="WP_191206325.1">
    <property type="nucleotide sequence ID" value="NZ_JACXZA010000007.1"/>
</dbReference>